<reference evidence="1 3" key="2">
    <citation type="submission" date="2015-09" db="EMBL/GenBank/DDBJ databases">
        <authorList>
            <person name="Rodrigo-Torres L."/>
            <person name="Arahal D.R."/>
        </authorList>
    </citation>
    <scope>NUCLEOTIDE SEQUENCE [LARGE SCALE GENOMIC DNA]</scope>
    <source>
        <strain evidence="1 3">CECT 5118</strain>
    </source>
</reference>
<dbReference type="Proteomes" id="UP000051086">
    <property type="component" value="Unassembled WGS sequence"/>
</dbReference>
<dbReference type="AlphaFoldDB" id="A0A0P1FHL2"/>
<dbReference type="OrthoDB" id="7605423at2"/>
<proteinExistence type="predicted"/>
<organism evidence="2 4">
    <name type="scientific">Thalassovita autumnalis</name>
    <dbReference type="NCBI Taxonomy" id="2072972"/>
    <lineage>
        <taxon>Bacteria</taxon>
        <taxon>Pseudomonadati</taxon>
        <taxon>Pseudomonadota</taxon>
        <taxon>Alphaproteobacteria</taxon>
        <taxon>Rhodobacterales</taxon>
        <taxon>Roseobacteraceae</taxon>
        <taxon>Thalassovita</taxon>
    </lineage>
</organism>
<gene>
    <name evidence="1" type="ORF">TL5118_02184</name>
    <name evidence="2" type="ORF">TL5120_03699</name>
</gene>
<name>A0A0P1FHL2_9RHOB</name>
<evidence type="ECO:0000313" key="2">
    <source>
        <dbReference type="EMBL" id="CUH73882.1"/>
    </source>
</evidence>
<dbReference type="EMBL" id="CYSC01000043">
    <property type="protein sequence ID" value="CUH73882.1"/>
    <property type="molecule type" value="Genomic_DNA"/>
</dbReference>
<reference evidence="2 4" key="1">
    <citation type="submission" date="2015-09" db="EMBL/GenBank/DDBJ databases">
        <authorList>
            <consortium name="Swine Surveillance"/>
        </authorList>
    </citation>
    <scope>NUCLEOTIDE SEQUENCE [LARGE SCALE GENOMIC DNA]</scope>
    <source>
        <strain evidence="2 4">5120</strain>
    </source>
</reference>
<dbReference type="Gene3D" id="3.30.870.10">
    <property type="entry name" value="Endonuclease Chain A"/>
    <property type="match status" value="1"/>
</dbReference>
<evidence type="ECO:0000313" key="1">
    <source>
        <dbReference type="EMBL" id="CUH67422.1"/>
    </source>
</evidence>
<evidence type="ECO:0008006" key="5">
    <source>
        <dbReference type="Google" id="ProtNLM"/>
    </source>
</evidence>
<evidence type="ECO:0000313" key="4">
    <source>
        <dbReference type="Proteomes" id="UP000051887"/>
    </source>
</evidence>
<keyword evidence="3" id="KW-1185">Reference proteome</keyword>
<dbReference type="Proteomes" id="UP000051887">
    <property type="component" value="Unassembled WGS sequence"/>
</dbReference>
<dbReference type="RefSeq" id="WP_058245020.1">
    <property type="nucleotide sequence ID" value="NZ_CYSB01000029.1"/>
</dbReference>
<protein>
    <recommendedName>
        <fullName evidence="5">Phospholipase D-like domain-containing protein</fullName>
    </recommendedName>
</protein>
<dbReference type="CDD" id="cd09117">
    <property type="entry name" value="PLDc_Bfil_DEXD_like"/>
    <property type="match status" value="1"/>
</dbReference>
<sequence>MTRIVTGQDILENARDICRTDDELVLAVSYWGKNAADYLGLRKSDKTRVVLNVAHGGTNPAELQVLADLFPERVRVHPDLHAKIYASRALGLIGSANASSNGLHGSLHGGHEEAGVVLVGEAAAQAFSQAEAFYEAGEPLSDEHIEMCKHRFGAATLGEYMRMRPAQTAKNVLDTICQLDDLFGNVPLILTYDTVADEEIQKEFTKQQNEGAKELQGDYDETIWDYCNWRLSPKYLGKKCLSIHRSSENAEFELRIVRPVSHPPDNAKGTFADMMAGSEPLAFALGICENKRKRYITVPRENADWKRLNAAFQVLVDDGGCYRPNGYQNGRDLINLLESDPKSTT</sequence>
<accession>A0A0P1FHL2</accession>
<dbReference type="EMBL" id="CYSB01000029">
    <property type="protein sequence ID" value="CUH67422.1"/>
    <property type="molecule type" value="Genomic_DNA"/>
</dbReference>
<evidence type="ECO:0000313" key="3">
    <source>
        <dbReference type="Proteomes" id="UP000051086"/>
    </source>
</evidence>